<dbReference type="EMBL" id="CP124616">
    <property type="protein sequence ID" value="WGW02940.1"/>
    <property type="molecule type" value="Genomic_DNA"/>
</dbReference>
<gene>
    <name evidence="1" type="ORF">QF118_13490</name>
</gene>
<proteinExistence type="predicted"/>
<dbReference type="Proteomes" id="UP001241605">
    <property type="component" value="Chromosome"/>
</dbReference>
<evidence type="ECO:0000313" key="2">
    <source>
        <dbReference type="Proteomes" id="UP001241605"/>
    </source>
</evidence>
<organism evidence="1 2">
    <name type="scientific">Tropicibacter oceani</name>
    <dbReference type="NCBI Taxonomy" id="3058420"/>
    <lineage>
        <taxon>Bacteria</taxon>
        <taxon>Pseudomonadati</taxon>
        <taxon>Pseudomonadota</taxon>
        <taxon>Alphaproteobacteria</taxon>
        <taxon>Rhodobacterales</taxon>
        <taxon>Roseobacteraceae</taxon>
        <taxon>Tropicibacter</taxon>
    </lineage>
</organism>
<accession>A0ABY8QEB9</accession>
<keyword evidence="2" id="KW-1185">Reference proteome</keyword>
<dbReference type="RefSeq" id="WP_282299569.1">
    <property type="nucleotide sequence ID" value="NZ_CP124616.1"/>
</dbReference>
<name>A0ABY8QEB9_9RHOB</name>
<protein>
    <submittedName>
        <fullName evidence="1">Uncharacterized protein</fullName>
    </submittedName>
</protein>
<evidence type="ECO:0000313" key="1">
    <source>
        <dbReference type="EMBL" id="WGW02940.1"/>
    </source>
</evidence>
<reference evidence="1 2" key="1">
    <citation type="submission" date="2023-05" db="EMBL/GenBank/DDBJ databases">
        <title>YMD87, complete Genome.</title>
        <authorList>
            <person name="Zhang J."/>
            <person name="Xu X."/>
        </authorList>
    </citation>
    <scope>NUCLEOTIDE SEQUENCE [LARGE SCALE GENOMIC DNA]</scope>
    <source>
        <strain evidence="1 2">YMD87</strain>
    </source>
</reference>
<sequence>MTRTDPPLPPPDLQGRRSLLFRLHRQVPQPEDPEPNTANFYRTVSPGFARDFQDRAARSLDRPSLTARRKTLFF</sequence>